<dbReference type="InParanoid" id="A0A0R3NQV9"/>
<evidence type="ECO:0000313" key="1">
    <source>
        <dbReference type="Proteomes" id="UP000001819"/>
    </source>
</evidence>
<reference evidence="2" key="1">
    <citation type="submission" date="2025-08" db="UniProtKB">
        <authorList>
            <consortium name="RefSeq"/>
        </authorList>
    </citation>
    <scope>IDENTIFICATION</scope>
    <source>
        <strain evidence="2">MV-25-SWS-2005</strain>
        <tissue evidence="2">Whole body</tissue>
    </source>
</reference>
<dbReference type="AlphaFoldDB" id="A0A0R3NQV9"/>
<accession>A0A0R3NQV9</accession>
<dbReference type="STRING" id="46245.A0A0R3NQV9"/>
<dbReference type="Proteomes" id="UP000001819">
    <property type="component" value="Chromosome 4"/>
</dbReference>
<proteinExistence type="predicted"/>
<name>A0A0R3NQV9_DROPS</name>
<sequence length="155" mass="18113">MPPFCCGGRRCANDAAQKEGLQGQMEGDEAKDTIYTTAADYVRPLTLKFYARHDWPYFNCTPEEIRQIREKLDPESLKVAGRLTDARRQSSSEDVVLTQKVDHPTAQPMTENQIYGWYQDRAYRYLKRDRGIFVFPHENDPYIQQILSNKFNNTR</sequence>
<dbReference type="ExpressionAtlas" id="A0A0R3NQV9">
    <property type="expression patterns" value="baseline"/>
</dbReference>
<protein>
    <submittedName>
        <fullName evidence="2">Uncharacterized protein</fullName>
    </submittedName>
</protein>
<evidence type="ECO:0000313" key="2">
    <source>
        <dbReference type="RefSeq" id="XP_015035361.1"/>
    </source>
</evidence>
<accession>A0A6I8V7D5</accession>
<dbReference type="KEGG" id="dpo:26532093"/>
<keyword evidence="1" id="KW-1185">Reference proteome</keyword>
<dbReference type="Bgee" id="FBgn0271080">
    <property type="expression patterns" value="Expressed in male reproductive system and 3 other cell types or tissues"/>
</dbReference>
<organism evidence="1 2">
    <name type="scientific">Drosophila pseudoobscura pseudoobscura</name>
    <name type="common">Fruit fly</name>
    <dbReference type="NCBI Taxonomy" id="46245"/>
    <lineage>
        <taxon>Eukaryota</taxon>
        <taxon>Metazoa</taxon>
        <taxon>Ecdysozoa</taxon>
        <taxon>Arthropoda</taxon>
        <taxon>Hexapoda</taxon>
        <taxon>Insecta</taxon>
        <taxon>Pterygota</taxon>
        <taxon>Neoptera</taxon>
        <taxon>Endopterygota</taxon>
        <taxon>Diptera</taxon>
        <taxon>Brachycera</taxon>
        <taxon>Muscomorpha</taxon>
        <taxon>Ephydroidea</taxon>
        <taxon>Drosophilidae</taxon>
        <taxon>Drosophila</taxon>
        <taxon>Sophophora</taxon>
    </lineage>
</organism>
<dbReference type="GeneID" id="26532093"/>
<gene>
    <name evidence="2" type="primary">LOC26532093</name>
</gene>
<dbReference type="RefSeq" id="XP_015035361.1">
    <property type="nucleotide sequence ID" value="XM_015179875.2"/>
</dbReference>